<dbReference type="Gene3D" id="3.30.920.50">
    <property type="entry name" value="Beta-1,3-glucanase, C-terminal domain"/>
    <property type="match status" value="1"/>
</dbReference>
<organism evidence="3 4">
    <name type="scientific">Lasiosphaeria hispida</name>
    <dbReference type="NCBI Taxonomy" id="260671"/>
    <lineage>
        <taxon>Eukaryota</taxon>
        <taxon>Fungi</taxon>
        <taxon>Dikarya</taxon>
        <taxon>Ascomycota</taxon>
        <taxon>Pezizomycotina</taxon>
        <taxon>Sordariomycetes</taxon>
        <taxon>Sordariomycetidae</taxon>
        <taxon>Sordariales</taxon>
        <taxon>Lasiosphaeriaceae</taxon>
        <taxon>Lasiosphaeria</taxon>
    </lineage>
</organism>
<evidence type="ECO:0000259" key="2">
    <source>
        <dbReference type="PROSITE" id="PS52006"/>
    </source>
</evidence>
<keyword evidence="1" id="KW-0812">Transmembrane</keyword>
<dbReference type="Gene3D" id="2.60.110.10">
    <property type="entry name" value="Thaumatin"/>
    <property type="match status" value="1"/>
</dbReference>
<feature type="transmembrane region" description="Helical" evidence="1">
    <location>
        <begin position="550"/>
        <end position="570"/>
    </location>
</feature>
<reference evidence="3" key="1">
    <citation type="journal article" date="2023" name="Mol. Phylogenet. Evol.">
        <title>Genome-scale phylogeny and comparative genomics of the fungal order Sordariales.</title>
        <authorList>
            <person name="Hensen N."/>
            <person name="Bonometti L."/>
            <person name="Westerberg I."/>
            <person name="Brannstrom I.O."/>
            <person name="Guillou S."/>
            <person name="Cros-Aarteil S."/>
            <person name="Calhoun S."/>
            <person name="Haridas S."/>
            <person name="Kuo A."/>
            <person name="Mondo S."/>
            <person name="Pangilinan J."/>
            <person name="Riley R."/>
            <person name="LaButti K."/>
            <person name="Andreopoulos B."/>
            <person name="Lipzen A."/>
            <person name="Chen C."/>
            <person name="Yan M."/>
            <person name="Daum C."/>
            <person name="Ng V."/>
            <person name="Clum A."/>
            <person name="Steindorff A."/>
            <person name="Ohm R.A."/>
            <person name="Martin F."/>
            <person name="Silar P."/>
            <person name="Natvig D.O."/>
            <person name="Lalanne C."/>
            <person name="Gautier V."/>
            <person name="Ament-Velasquez S.L."/>
            <person name="Kruys A."/>
            <person name="Hutchinson M.I."/>
            <person name="Powell A.J."/>
            <person name="Barry K."/>
            <person name="Miller A.N."/>
            <person name="Grigoriev I.V."/>
            <person name="Debuchy R."/>
            <person name="Gladieux P."/>
            <person name="Hiltunen Thoren M."/>
            <person name="Johannesson H."/>
        </authorList>
    </citation>
    <scope>NUCLEOTIDE SEQUENCE</scope>
    <source>
        <strain evidence="3">CBS 955.72</strain>
    </source>
</reference>
<name>A0AAJ0MGF0_9PEZI</name>
<proteinExistence type="predicted"/>
<dbReference type="Proteomes" id="UP001275084">
    <property type="component" value="Unassembled WGS sequence"/>
</dbReference>
<dbReference type="InterPro" id="IPR037398">
    <property type="entry name" value="Glyco_hydro_64_fam"/>
</dbReference>
<comment type="caution">
    <text evidence="3">The sequence shown here is derived from an EMBL/GenBank/DDBJ whole genome shotgun (WGS) entry which is preliminary data.</text>
</comment>
<sequence length="588" mass="64159">MTTLEDALYNQKKYGILQAPTANNGNSTATIHSAATANELEITLQNNTNAGVVYSYVTGLDIDRNNAVFVLRSDGVTRYYPGSPGNDNSPLPEDCHIRLNRQGENRRVTIPRLVGGRIWFCRDDKLTFLLNRGPALVQPSVMNRSDPNYNKDWGFAEFTFNSFQIFANITYVDFVGLPISLALTSRNGGQTQKVTGIPENGLSSICSELVEQNNRDRAGWDQLVVKTSRGTPLRALSPNSGINMNESLFRSYYQPYVNAVWAKYSSSALTLNTQGQWGVLKGQVTNGRLSFNVGSFPQPSAKDVFSCDSGAFTNKNDAMGNVTARLAAAFNRSTLLTNTNQPDGETIASYYRDSITNHYSRIVHKYNSDGRGYAFPYDDVAPSDRENVAGTVADQNPGEFVVAVGGPARLSGTSRVMLREMAGVGGRSGQKVGGRQERVRRGLEWSEMEGEDEKAVVLVRREVGEVQPQGLGVSVVDLEGQGGGKMEAERGRLQAQLVAPGTVEAVRRRVEIMLERIAERNPALVKYVGPVVEGLGKTVVAVLSLSVRALVSRVVAVLLLIALSFFLGFFGHSGKMKELVERVEHADG</sequence>
<dbReference type="InterPro" id="IPR042517">
    <property type="entry name" value="Glyco_hydro_64_N_2"/>
</dbReference>
<dbReference type="AlphaFoldDB" id="A0AAJ0MGF0"/>
<dbReference type="PANTHER" id="PTHR38165:SF1">
    <property type="entry name" value="GLUCANASE B"/>
    <property type="match status" value="1"/>
</dbReference>
<protein>
    <submittedName>
        <fullName evidence="3">Glucanase b</fullName>
    </submittedName>
</protein>
<accession>A0AAJ0MGF0</accession>
<reference evidence="3" key="2">
    <citation type="submission" date="2023-06" db="EMBL/GenBank/DDBJ databases">
        <authorList>
            <consortium name="Lawrence Berkeley National Laboratory"/>
            <person name="Haridas S."/>
            <person name="Hensen N."/>
            <person name="Bonometti L."/>
            <person name="Westerberg I."/>
            <person name="Brannstrom I.O."/>
            <person name="Guillou S."/>
            <person name="Cros-Aarteil S."/>
            <person name="Calhoun S."/>
            <person name="Kuo A."/>
            <person name="Mondo S."/>
            <person name="Pangilinan J."/>
            <person name="Riley R."/>
            <person name="Labutti K."/>
            <person name="Andreopoulos B."/>
            <person name="Lipzen A."/>
            <person name="Chen C."/>
            <person name="Yanf M."/>
            <person name="Daum C."/>
            <person name="Ng V."/>
            <person name="Clum A."/>
            <person name="Steindorff A."/>
            <person name="Ohm R."/>
            <person name="Martin F."/>
            <person name="Silar P."/>
            <person name="Natvig D."/>
            <person name="Lalanne C."/>
            <person name="Gautier V."/>
            <person name="Ament-Velasquez S.L."/>
            <person name="Kruys A."/>
            <person name="Hutchinson M.I."/>
            <person name="Powell A.J."/>
            <person name="Barry K."/>
            <person name="Miller A.N."/>
            <person name="Grigoriev I.V."/>
            <person name="Debuchy R."/>
            <person name="Gladieux P."/>
            <person name="Thoren M.H."/>
            <person name="Johannesson H."/>
        </authorList>
    </citation>
    <scope>NUCLEOTIDE SEQUENCE</scope>
    <source>
        <strain evidence="3">CBS 955.72</strain>
    </source>
</reference>
<dbReference type="PANTHER" id="PTHR38165">
    <property type="match status" value="1"/>
</dbReference>
<keyword evidence="4" id="KW-1185">Reference proteome</keyword>
<keyword evidence="1" id="KW-1133">Transmembrane helix</keyword>
<dbReference type="InterPro" id="IPR032477">
    <property type="entry name" value="Glyco_hydro_64"/>
</dbReference>
<evidence type="ECO:0000313" key="3">
    <source>
        <dbReference type="EMBL" id="KAK3357642.1"/>
    </source>
</evidence>
<evidence type="ECO:0000313" key="4">
    <source>
        <dbReference type="Proteomes" id="UP001275084"/>
    </source>
</evidence>
<dbReference type="Pfam" id="PF16483">
    <property type="entry name" value="Glyco_hydro_64"/>
    <property type="match status" value="1"/>
</dbReference>
<dbReference type="InterPro" id="IPR037176">
    <property type="entry name" value="Osmotin/thaumatin-like_sf"/>
</dbReference>
<evidence type="ECO:0000256" key="1">
    <source>
        <dbReference type="SAM" id="Phobius"/>
    </source>
</evidence>
<dbReference type="PROSITE" id="PS52006">
    <property type="entry name" value="GH64"/>
    <property type="match status" value="1"/>
</dbReference>
<dbReference type="EMBL" id="JAUIQD010000003">
    <property type="protein sequence ID" value="KAK3357642.1"/>
    <property type="molecule type" value="Genomic_DNA"/>
</dbReference>
<gene>
    <name evidence="3" type="ORF">B0T25DRAFT_165202</name>
</gene>
<dbReference type="CDD" id="cd09220">
    <property type="entry name" value="GH64-GluB-like"/>
    <property type="match status" value="1"/>
</dbReference>
<feature type="domain" description="GH64" evidence="2">
    <location>
        <begin position="37"/>
        <end position="391"/>
    </location>
</feature>
<keyword evidence="1" id="KW-0472">Membrane</keyword>